<gene>
    <name evidence="4" type="ORF">QR680_015811</name>
</gene>
<comment type="caution">
    <text evidence="4">The sequence shown here is derived from an EMBL/GenBank/DDBJ whole genome shotgun (WGS) entry which is preliminary data.</text>
</comment>
<evidence type="ECO:0000313" key="4">
    <source>
        <dbReference type="EMBL" id="KAK0401481.1"/>
    </source>
</evidence>
<sequence>MLANELFIHIGSRVMTNGIKCAAYIATAGSGVLIVASLLVMASLFREVNEMYYEVITEIDGFKVKP</sequence>
<proteinExistence type="predicted"/>
<keyword evidence="2" id="KW-1133">Transmembrane helix</keyword>
<reference evidence="4" key="1">
    <citation type="submission" date="2023-06" db="EMBL/GenBank/DDBJ databases">
        <title>Genomic analysis of the entomopathogenic nematode Steinernema hermaphroditum.</title>
        <authorList>
            <person name="Schwarz E.M."/>
            <person name="Heppert J.K."/>
            <person name="Baniya A."/>
            <person name="Schwartz H.T."/>
            <person name="Tan C.-H."/>
            <person name="Antoshechkin I."/>
            <person name="Sternberg P.W."/>
            <person name="Goodrich-Blair H."/>
            <person name="Dillman A.R."/>
        </authorList>
    </citation>
    <scope>NUCLEOTIDE SEQUENCE</scope>
    <source>
        <strain evidence="4">PS9179</strain>
        <tissue evidence="4">Whole animal</tissue>
    </source>
</reference>
<evidence type="ECO:0000256" key="2">
    <source>
        <dbReference type="SAM" id="Phobius"/>
    </source>
</evidence>
<keyword evidence="1" id="KW-0677">Repeat</keyword>
<dbReference type="Pfam" id="PF01484">
    <property type="entry name" value="Col_cuticle_N"/>
    <property type="match status" value="1"/>
</dbReference>
<dbReference type="InterPro" id="IPR002486">
    <property type="entry name" value="Col_cuticle_N"/>
</dbReference>
<dbReference type="Proteomes" id="UP001175271">
    <property type="component" value="Unassembled WGS sequence"/>
</dbReference>
<dbReference type="SMART" id="SM01088">
    <property type="entry name" value="Col_cuticle_N"/>
    <property type="match status" value="1"/>
</dbReference>
<accession>A0AA39H912</accession>
<feature type="transmembrane region" description="Helical" evidence="2">
    <location>
        <begin position="21"/>
        <end position="45"/>
    </location>
</feature>
<feature type="domain" description="Nematode cuticle collagen N-terminal" evidence="3">
    <location>
        <begin position="21"/>
        <end position="65"/>
    </location>
</feature>
<evidence type="ECO:0000313" key="5">
    <source>
        <dbReference type="Proteomes" id="UP001175271"/>
    </source>
</evidence>
<keyword evidence="2" id="KW-0812">Transmembrane</keyword>
<organism evidence="4 5">
    <name type="scientific">Steinernema hermaphroditum</name>
    <dbReference type="NCBI Taxonomy" id="289476"/>
    <lineage>
        <taxon>Eukaryota</taxon>
        <taxon>Metazoa</taxon>
        <taxon>Ecdysozoa</taxon>
        <taxon>Nematoda</taxon>
        <taxon>Chromadorea</taxon>
        <taxon>Rhabditida</taxon>
        <taxon>Tylenchina</taxon>
        <taxon>Panagrolaimomorpha</taxon>
        <taxon>Strongyloidoidea</taxon>
        <taxon>Steinernematidae</taxon>
        <taxon>Steinernema</taxon>
    </lineage>
</organism>
<dbReference type="EMBL" id="JAUCMV010000004">
    <property type="protein sequence ID" value="KAK0401481.1"/>
    <property type="molecule type" value="Genomic_DNA"/>
</dbReference>
<keyword evidence="2" id="KW-0472">Membrane</keyword>
<dbReference type="AlphaFoldDB" id="A0AA39H912"/>
<evidence type="ECO:0000259" key="3">
    <source>
        <dbReference type="SMART" id="SM01088"/>
    </source>
</evidence>
<evidence type="ECO:0000256" key="1">
    <source>
        <dbReference type="ARBA" id="ARBA00022737"/>
    </source>
</evidence>
<protein>
    <recommendedName>
        <fullName evidence="3">Nematode cuticle collagen N-terminal domain-containing protein</fullName>
    </recommendedName>
</protein>
<dbReference type="GO" id="GO:0042302">
    <property type="term" value="F:structural constituent of cuticle"/>
    <property type="evidence" value="ECO:0007669"/>
    <property type="project" value="InterPro"/>
</dbReference>
<name>A0AA39H912_9BILA</name>
<keyword evidence="5" id="KW-1185">Reference proteome</keyword>